<comment type="caution">
    <text evidence="1">The sequence shown here is derived from an EMBL/GenBank/DDBJ whole genome shotgun (WGS) entry which is preliminary data.</text>
</comment>
<dbReference type="RefSeq" id="WP_075078354.1">
    <property type="nucleotide sequence ID" value="NZ_BDCO01000002.1"/>
</dbReference>
<gene>
    <name evidence="1" type="ORF">TSACC_2921</name>
</gene>
<evidence type="ECO:0000313" key="2">
    <source>
        <dbReference type="Proteomes" id="UP000076023"/>
    </source>
</evidence>
<dbReference type="EMBL" id="BDCO01000002">
    <property type="protein sequence ID" value="GAT32522.1"/>
    <property type="molecule type" value="Genomic_DNA"/>
</dbReference>
<sequence>MAEFIPGYEGSFFDKSTNAEIALLQWQRGIMQNFYHVDPEFAQSYAGELSSTLGATVPQMLSMTLPPVAATMIGGQSFLYAWEDAENTAKRLGQSFNRNRAFAYALTMGAVNAAMTMVKFDLTVKPWLNAEGRSLVNNAFKLLRTTLLGTVTNVGQGTINDAIASGFGIEFRNPLDLERRKHDALLGAGTSLVLSLGGMTLAPAAEKTAQPPPEKPGVIFDKSLGKQEVPQSPLPPKTDVENLRLTPQRLADNLNERSVALNNEGARYVLPKDRTAVNEFVRTTLADFRANGGIIRNIKTPQTFFGRYHSKNNIIELAPGRGLDTLVEELIHYRQAQEDNLVGRLSFPGMPNRYEADAVDRLIELGFIPVN</sequence>
<reference evidence="2" key="1">
    <citation type="journal article" date="2017" name="Genome Announc.">
        <title>Draft Genome Sequence of Terrimicrobium sacchariphilum NM-5T, a Facultative Anaerobic Soil Bacterium of the Class Spartobacteria.</title>
        <authorList>
            <person name="Qiu Y.L."/>
            <person name="Tourlousse D.M."/>
            <person name="Matsuura N."/>
            <person name="Ohashi A."/>
            <person name="Sekiguchi Y."/>
        </authorList>
    </citation>
    <scope>NUCLEOTIDE SEQUENCE [LARGE SCALE GENOMIC DNA]</scope>
    <source>
        <strain evidence="2">NM-5</strain>
    </source>
</reference>
<accession>A0A146G539</accession>
<dbReference type="STRING" id="690879.TSACC_2921"/>
<dbReference type="AlphaFoldDB" id="A0A146G539"/>
<proteinExistence type="predicted"/>
<dbReference type="InParanoid" id="A0A146G539"/>
<name>A0A146G539_TERSA</name>
<keyword evidence="2" id="KW-1185">Reference proteome</keyword>
<protein>
    <submittedName>
        <fullName evidence="1">Uncharacterized protein</fullName>
    </submittedName>
</protein>
<evidence type="ECO:0000313" key="1">
    <source>
        <dbReference type="EMBL" id="GAT32522.1"/>
    </source>
</evidence>
<organism evidence="1 2">
    <name type="scientific">Terrimicrobium sacchariphilum</name>
    <dbReference type="NCBI Taxonomy" id="690879"/>
    <lineage>
        <taxon>Bacteria</taxon>
        <taxon>Pseudomonadati</taxon>
        <taxon>Verrucomicrobiota</taxon>
        <taxon>Terrimicrobiia</taxon>
        <taxon>Terrimicrobiales</taxon>
        <taxon>Terrimicrobiaceae</taxon>
        <taxon>Terrimicrobium</taxon>
    </lineage>
</organism>
<dbReference type="Proteomes" id="UP000076023">
    <property type="component" value="Unassembled WGS sequence"/>
</dbReference>